<proteinExistence type="predicted"/>
<dbReference type="EMBL" id="BLLN01000005">
    <property type="protein sequence ID" value="GFH75007.1"/>
    <property type="molecule type" value="Genomic_DNA"/>
</dbReference>
<accession>A0ABQ1CXH0</accession>
<gene>
    <name evidence="1" type="ORF">Sdia_57750</name>
</gene>
<protein>
    <submittedName>
        <fullName evidence="1">Uncharacterized protein</fullName>
    </submittedName>
</protein>
<name>A0ABQ1CXH0_STRDI</name>
<reference evidence="1 2" key="1">
    <citation type="submission" date="2020-02" db="EMBL/GenBank/DDBJ databases">
        <title>Whole genome shotgun sequence of Streptomyces diastaticus subsp. diastaticus NBRC 13412.</title>
        <authorList>
            <person name="Ichikawa N."/>
            <person name="Komaki H."/>
            <person name="Tamura T."/>
        </authorList>
    </citation>
    <scope>NUCLEOTIDE SEQUENCE [LARGE SCALE GENOMIC DNA]</scope>
    <source>
        <strain evidence="1 2">NBRC 13412</strain>
    </source>
</reference>
<evidence type="ECO:0000313" key="2">
    <source>
        <dbReference type="Proteomes" id="UP000472710"/>
    </source>
</evidence>
<organism evidence="1 2">
    <name type="scientific">Streptomyces diastaticus subsp. diastaticus</name>
    <dbReference type="NCBI Taxonomy" id="68040"/>
    <lineage>
        <taxon>Bacteria</taxon>
        <taxon>Bacillati</taxon>
        <taxon>Actinomycetota</taxon>
        <taxon>Actinomycetes</taxon>
        <taxon>Kitasatosporales</taxon>
        <taxon>Streptomycetaceae</taxon>
        <taxon>Streptomyces</taxon>
        <taxon>Streptomyces diastaticus group</taxon>
    </lineage>
</organism>
<sequence length="47" mass="5139">MVVQLTRRSHHGTAALVPDVYTESAPLGAADRLAVHAVTHFRPVLNY</sequence>
<keyword evidence="2" id="KW-1185">Reference proteome</keyword>
<comment type="caution">
    <text evidence="1">The sequence shown here is derived from an EMBL/GenBank/DDBJ whole genome shotgun (WGS) entry which is preliminary data.</text>
</comment>
<evidence type="ECO:0000313" key="1">
    <source>
        <dbReference type="EMBL" id="GFH75007.1"/>
    </source>
</evidence>
<dbReference type="Proteomes" id="UP000472710">
    <property type="component" value="Unassembled WGS sequence"/>
</dbReference>